<keyword evidence="3" id="KW-1185">Reference proteome</keyword>
<organism evidence="2 3">
    <name type="scientific">Gracilibacillus salitolerans</name>
    <dbReference type="NCBI Taxonomy" id="2663022"/>
    <lineage>
        <taxon>Bacteria</taxon>
        <taxon>Bacillati</taxon>
        <taxon>Bacillota</taxon>
        <taxon>Bacilli</taxon>
        <taxon>Bacillales</taxon>
        <taxon>Bacillaceae</taxon>
        <taxon>Gracilibacillus</taxon>
    </lineage>
</organism>
<dbReference type="Gene3D" id="3.40.50.300">
    <property type="entry name" value="P-loop containing nucleotide triphosphate hydrolases"/>
    <property type="match status" value="1"/>
</dbReference>
<accession>A0A5Q2TGQ7</accession>
<name>A0A5Q2TGQ7_9BACI</name>
<dbReference type="PANTHER" id="PTHR30050:SF4">
    <property type="entry name" value="ATP-BINDING PROTEIN RV3427C IN INSERTION SEQUENCE-RELATED"/>
    <property type="match status" value="1"/>
</dbReference>
<reference evidence="2 3" key="1">
    <citation type="submission" date="2019-11" db="EMBL/GenBank/DDBJ databases">
        <title>Gracilibacillus salitolerans sp. nov., a moderate halophile isolated from a saline soil in northwest China.</title>
        <authorList>
            <person name="Gan L."/>
        </authorList>
    </citation>
    <scope>NUCLEOTIDE SEQUENCE [LARGE SCALE GENOMIC DNA]</scope>
    <source>
        <strain evidence="2 3">SCU50</strain>
    </source>
</reference>
<feature type="domain" description="IstB-like ATP-binding" evidence="1">
    <location>
        <begin position="142"/>
        <end position="297"/>
    </location>
</feature>
<protein>
    <recommendedName>
        <fullName evidence="1">IstB-like ATP-binding domain-containing protein</fullName>
    </recommendedName>
</protein>
<dbReference type="InterPro" id="IPR002611">
    <property type="entry name" value="IstB_ATP-bd"/>
</dbReference>
<dbReference type="AlphaFoldDB" id="A0A5Q2TGQ7"/>
<dbReference type="Pfam" id="PF01695">
    <property type="entry name" value="IstB_IS21"/>
    <property type="match status" value="1"/>
</dbReference>
<dbReference type="GO" id="GO:0006260">
    <property type="term" value="P:DNA replication"/>
    <property type="evidence" value="ECO:0007669"/>
    <property type="project" value="TreeGrafter"/>
</dbReference>
<evidence type="ECO:0000259" key="1">
    <source>
        <dbReference type="Pfam" id="PF01695"/>
    </source>
</evidence>
<dbReference type="SUPFAM" id="SSF52540">
    <property type="entry name" value="P-loop containing nucleoside triphosphate hydrolases"/>
    <property type="match status" value="1"/>
</dbReference>
<sequence length="299" mass="34118">MIRIFNVLNNKSKPYLNRLLVLILNISRRLIMQSIGEVIGRLIKKVDEYICKDCGATVPVYERTDQDGNKQTHSICMACDTQKKILDKLPKSEIDLGKYKLNSWIYKQEHIEESIKHASFSNYHPRTTLQHEAKRLAIGYVKKFDELLNKHSIVFKGDVGIGKSHLSFSIGQALKEQGKTVLFITAPALMDAIRALYKDNSMTQQKFMQLIADLDLLILDDIGAEYVKIDPNGFETWAADILFQVVNIRQSKPTIYSTNYSSAEMEQKYGRQSKRILSRMLSGAEAIKIDGEDQRVQAL</sequence>
<proteinExistence type="predicted"/>
<dbReference type="KEGG" id="grc:GI584_00140"/>
<evidence type="ECO:0000313" key="2">
    <source>
        <dbReference type="EMBL" id="QGH32588.1"/>
    </source>
</evidence>
<dbReference type="PANTHER" id="PTHR30050">
    <property type="entry name" value="CHROMOSOMAL REPLICATION INITIATOR PROTEIN DNAA"/>
    <property type="match status" value="1"/>
</dbReference>
<dbReference type="InterPro" id="IPR027417">
    <property type="entry name" value="P-loop_NTPase"/>
</dbReference>
<gene>
    <name evidence="2" type="ORF">GI584_00140</name>
</gene>
<evidence type="ECO:0000313" key="3">
    <source>
        <dbReference type="Proteomes" id="UP000339690"/>
    </source>
</evidence>
<dbReference type="Proteomes" id="UP000339690">
    <property type="component" value="Chromosome"/>
</dbReference>
<dbReference type="GO" id="GO:0005524">
    <property type="term" value="F:ATP binding"/>
    <property type="evidence" value="ECO:0007669"/>
    <property type="project" value="InterPro"/>
</dbReference>
<dbReference type="EMBL" id="CP045915">
    <property type="protein sequence ID" value="QGH32588.1"/>
    <property type="molecule type" value="Genomic_DNA"/>
</dbReference>